<dbReference type="EMBL" id="MU118277">
    <property type="protein sequence ID" value="KAF9643138.1"/>
    <property type="molecule type" value="Genomic_DNA"/>
</dbReference>
<dbReference type="Proteomes" id="UP000886501">
    <property type="component" value="Unassembled WGS sequence"/>
</dbReference>
<proteinExistence type="predicted"/>
<keyword evidence="2" id="KW-1185">Reference proteome</keyword>
<name>A0ACB6Z0P2_THEGA</name>
<comment type="caution">
    <text evidence="1">The sequence shown here is derived from an EMBL/GenBank/DDBJ whole genome shotgun (WGS) entry which is preliminary data.</text>
</comment>
<protein>
    <submittedName>
        <fullName evidence="1">Uncharacterized protein</fullName>
    </submittedName>
</protein>
<gene>
    <name evidence="1" type="ORF">BDM02DRAFT_3132630</name>
</gene>
<evidence type="ECO:0000313" key="1">
    <source>
        <dbReference type="EMBL" id="KAF9643138.1"/>
    </source>
</evidence>
<accession>A0ACB6Z0P2</accession>
<organism evidence="1 2">
    <name type="scientific">Thelephora ganbajun</name>
    <name type="common">Ganba fungus</name>
    <dbReference type="NCBI Taxonomy" id="370292"/>
    <lineage>
        <taxon>Eukaryota</taxon>
        <taxon>Fungi</taxon>
        <taxon>Dikarya</taxon>
        <taxon>Basidiomycota</taxon>
        <taxon>Agaricomycotina</taxon>
        <taxon>Agaricomycetes</taxon>
        <taxon>Thelephorales</taxon>
        <taxon>Thelephoraceae</taxon>
        <taxon>Thelephora</taxon>
    </lineage>
</organism>
<reference evidence="1" key="2">
    <citation type="journal article" date="2020" name="Nat. Commun.">
        <title>Large-scale genome sequencing of mycorrhizal fungi provides insights into the early evolution of symbiotic traits.</title>
        <authorList>
            <person name="Miyauchi S."/>
            <person name="Kiss E."/>
            <person name="Kuo A."/>
            <person name="Drula E."/>
            <person name="Kohler A."/>
            <person name="Sanchez-Garcia M."/>
            <person name="Morin E."/>
            <person name="Andreopoulos B."/>
            <person name="Barry K.W."/>
            <person name="Bonito G."/>
            <person name="Buee M."/>
            <person name="Carver A."/>
            <person name="Chen C."/>
            <person name="Cichocki N."/>
            <person name="Clum A."/>
            <person name="Culley D."/>
            <person name="Crous P.W."/>
            <person name="Fauchery L."/>
            <person name="Girlanda M."/>
            <person name="Hayes R.D."/>
            <person name="Keri Z."/>
            <person name="LaButti K."/>
            <person name="Lipzen A."/>
            <person name="Lombard V."/>
            <person name="Magnuson J."/>
            <person name="Maillard F."/>
            <person name="Murat C."/>
            <person name="Nolan M."/>
            <person name="Ohm R.A."/>
            <person name="Pangilinan J."/>
            <person name="Pereira M.F."/>
            <person name="Perotto S."/>
            <person name="Peter M."/>
            <person name="Pfister S."/>
            <person name="Riley R."/>
            <person name="Sitrit Y."/>
            <person name="Stielow J.B."/>
            <person name="Szollosi G."/>
            <person name="Zifcakova L."/>
            <person name="Stursova M."/>
            <person name="Spatafora J.W."/>
            <person name="Tedersoo L."/>
            <person name="Vaario L.M."/>
            <person name="Yamada A."/>
            <person name="Yan M."/>
            <person name="Wang P."/>
            <person name="Xu J."/>
            <person name="Bruns T."/>
            <person name="Baldrian P."/>
            <person name="Vilgalys R."/>
            <person name="Dunand C."/>
            <person name="Henrissat B."/>
            <person name="Grigoriev I.V."/>
            <person name="Hibbett D."/>
            <person name="Nagy L.G."/>
            <person name="Martin F.M."/>
        </authorList>
    </citation>
    <scope>NUCLEOTIDE SEQUENCE</scope>
    <source>
        <strain evidence="1">P2</strain>
    </source>
</reference>
<reference evidence="1" key="1">
    <citation type="submission" date="2019-10" db="EMBL/GenBank/DDBJ databases">
        <authorList>
            <consortium name="DOE Joint Genome Institute"/>
            <person name="Kuo A."/>
            <person name="Miyauchi S."/>
            <person name="Kiss E."/>
            <person name="Drula E."/>
            <person name="Kohler A."/>
            <person name="Sanchez-Garcia M."/>
            <person name="Andreopoulos B."/>
            <person name="Barry K.W."/>
            <person name="Bonito G."/>
            <person name="Buee M."/>
            <person name="Carver A."/>
            <person name="Chen C."/>
            <person name="Cichocki N."/>
            <person name="Clum A."/>
            <person name="Culley D."/>
            <person name="Crous P.W."/>
            <person name="Fauchery L."/>
            <person name="Girlanda M."/>
            <person name="Hayes R."/>
            <person name="Keri Z."/>
            <person name="Labutti K."/>
            <person name="Lipzen A."/>
            <person name="Lombard V."/>
            <person name="Magnuson J."/>
            <person name="Maillard F."/>
            <person name="Morin E."/>
            <person name="Murat C."/>
            <person name="Nolan M."/>
            <person name="Ohm R."/>
            <person name="Pangilinan J."/>
            <person name="Pereira M."/>
            <person name="Perotto S."/>
            <person name="Peter M."/>
            <person name="Riley R."/>
            <person name="Sitrit Y."/>
            <person name="Stielow B."/>
            <person name="Szollosi G."/>
            <person name="Zifcakova L."/>
            <person name="Stursova M."/>
            <person name="Spatafora J.W."/>
            <person name="Tedersoo L."/>
            <person name="Vaario L.-M."/>
            <person name="Yamada A."/>
            <person name="Yan M."/>
            <person name="Wang P."/>
            <person name="Xu J."/>
            <person name="Bruns T."/>
            <person name="Baldrian P."/>
            <person name="Vilgalys R."/>
            <person name="Henrissat B."/>
            <person name="Grigoriev I.V."/>
            <person name="Hibbett D."/>
            <person name="Nagy L.G."/>
            <person name="Martin F.M."/>
        </authorList>
    </citation>
    <scope>NUCLEOTIDE SEQUENCE</scope>
    <source>
        <strain evidence="1">P2</strain>
    </source>
</reference>
<sequence>MSLQDNKVFVSPCNQKITQLDGQVHSKNSFGLNSTSPLQLVEAVLSQNDGDLPHWTWDEGGLFDDQVWQQAISALCNQDKNRHWGHGVVDPVGTLQVICRNIMNFPKESTHDVPEWLIEGKWYTEGTPVIFPRKVPVMFLSGSFKGLFVMSQVVQLQCSQSVKLKMSQNHVPEMFLSGIFGMSLKFRSRYTTFGKFSGNSGDIARTFKMFPVFQFP</sequence>
<evidence type="ECO:0000313" key="2">
    <source>
        <dbReference type="Proteomes" id="UP000886501"/>
    </source>
</evidence>